<sequence>MQRRAAHLEAELWKLKERLIEVERERDQALDDLDESRRQVDEANAKLSAGFTPRKVPEIYTEVTTLKKLLTNTSRELKDKEKEIEVMRVEIKRGKEVKARLAETEIAVGRLRKELENMMVAEERVKSDHEQRVRELEDDLERRKQSELRTYESLATLTKQLEKTKMALEELKLEMSMERTNSNKDSTEKNHSKENRPGKDVSESSVLESTEQKLTRVNDEVRKLKVELRLSNAAEENSKKALDDLVIALKEVATESNQVKLKLDITQTELDHSQREETNLKMRLQVADEMSKKLIDELRTENELSKSTVEKLRKEVEESFAAWTEKEAGFIACIRTAEEDKAFALNESMLLGESLKAADKMVKSSREENNKLRDILKQALNEASVAKEAASIARAENSQLKDELSEKDDALQFLTRENESLRMNEATTAENIRELKRLASESKTATMWKEQGKQKSRHPNEPNDKDQINSHNHGKRLGKAFSFNLKERRVHHNNHPKHNKEDGSTDGDGDPLKGSIFDVTGPQPGGHHRRNSSSDISGDQDGERWRVEAEGECTSRKKVALLRRFGDLIGRRSYSDR</sequence>
<dbReference type="Proteomes" id="UP001057402">
    <property type="component" value="Chromosome 3"/>
</dbReference>
<proteinExistence type="predicted"/>
<evidence type="ECO:0000313" key="2">
    <source>
        <dbReference type="Proteomes" id="UP001057402"/>
    </source>
</evidence>
<accession>A0ACB9RWU2</accession>
<dbReference type="EMBL" id="CM042882">
    <property type="protein sequence ID" value="KAI4383472.1"/>
    <property type="molecule type" value="Genomic_DNA"/>
</dbReference>
<protein>
    <submittedName>
        <fullName evidence="1">Uncharacterized protein</fullName>
    </submittedName>
</protein>
<organism evidence="1 2">
    <name type="scientific">Melastoma candidum</name>
    <dbReference type="NCBI Taxonomy" id="119954"/>
    <lineage>
        <taxon>Eukaryota</taxon>
        <taxon>Viridiplantae</taxon>
        <taxon>Streptophyta</taxon>
        <taxon>Embryophyta</taxon>
        <taxon>Tracheophyta</taxon>
        <taxon>Spermatophyta</taxon>
        <taxon>Magnoliopsida</taxon>
        <taxon>eudicotyledons</taxon>
        <taxon>Gunneridae</taxon>
        <taxon>Pentapetalae</taxon>
        <taxon>rosids</taxon>
        <taxon>malvids</taxon>
        <taxon>Myrtales</taxon>
        <taxon>Melastomataceae</taxon>
        <taxon>Melastomatoideae</taxon>
        <taxon>Melastomateae</taxon>
        <taxon>Melastoma</taxon>
    </lineage>
</organism>
<evidence type="ECO:0000313" key="1">
    <source>
        <dbReference type="EMBL" id="KAI4383472.1"/>
    </source>
</evidence>
<name>A0ACB9RWU2_9MYRT</name>
<comment type="caution">
    <text evidence="1">The sequence shown here is derived from an EMBL/GenBank/DDBJ whole genome shotgun (WGS) entry which is preliminary data.</text>
</comment>
<keyword evidence="2" id="KW-1185">Reference proteome</keyword>
<reference evidence="2" key="1">
    <citation type="journal article" date="2023" name="Front. Plant Sci.">
        <title>Chromosomal-level genome assembly of Melastoma candidum provides insights into trichome evolution.</title>
        <authorList>
            <person name="Zhong Y."/>
            <person name="Wu W."/>
            <person name="Sun C."/>
            <person name="Zou P."/>
            <person name="Liu Y."/>
            <person name="Dai S."/>
            <person name="Zhou R."/>
        </authorList>
    </citation>
    <scope>NUCLEOTIDE SEQUENCE [LARGE SCALE GENOMIC DNA]</scope>
</reference>
<gene>
    <name evidence="1" type="ORF">MLD38_009306</name>
</gene>